<dbReference type="PANTHER" id="PTHR47219">
    <property type="entry name" value="RAB GTPASE-ACTIVATING PROTEIN 1-LIKE"/>
    <property type="match status" value="1"/>
</dbReference>
<keyword evidence="1 2" id="KW-0728">SH3 domain</keyword>
<proteinExistence type="predicted"/>
<feature type="domain" description="Rab-GAP TBC" evidence="5">
    <location>
        <begin position="1026"/>
        <end position="1211"/>
    </location>
</feature>
<reference evidence="6" key="1">
    <citation type="submission" date="2023-10" db="EMBL/GenBank/DDBJ databases">
        <authorList>
            <person name="Noh H."/>
        </authorList>
    </citation>
    <scope>NUCLEOTIDE SEQUENCE</scope>
    <source>
        <strain evidence="6">DUCC4014</strain>
    </source>
</reference>
<protein>
    <submittedName>
        <fullName evidence="6">Carabin</fullName>
    </submittedName>
</protein>
<feature type="region of interest" description="Disordered" evidence="3">
    <location>
        <begin position="382"/>
        <end position="430"/>
    </location>
</feature>
<dbReference type="InterPro" id="IPR000195">
    <property type="entry name" value="Rab-GAP-TBC_dom"/>
</dbReference>
<name>A0AAF0Y8A7_9TREE</name>
<evidence type="ECO:0000256" key="3">
    <source>
        <dbReference type="SAM" id="MobiDB-lite"/>
    </source>
</evidence>
<accession>A0AAF0Y8A7</accession>
<feature type="compositionally biased region" description="Polar residues" evidence="3">
    <location>
        <begin position="647"/>
        <end position="658"/>
    </location>
</feature>
<keyword evidence="7" id="KW-1185">Reference proteome</keyword>
<feature type="compositionally biased region" description="Low complexity" evidence="3">
    <location>
        <begin position="194"/>
        <end position="203"/>
    </location>
</feature>
<dbReference type="SUPFAM" id="SSF50044">
    <property type="entry name" value="SH3-domain"/>
    <property type="match status" value="1"/>
</dbReference>
<feature type="region of interest" description="Disordered" evidence="3">
    <location>
        <begin position="218"/>
        <end position="238"/>
    </location>
</feature>
<dbReference type="RefSeq" id="XP_062627259.1">
    <property type="nucleotide sequence ID" value="XM_062771275.1"/>
</dbReference>
<dbReference type="SUPFAM" id="SSF47923">
    <property type="entry name" value="Ypt/Rab-GAP domain of gyp1p"/>
    <property type="match status" value="2"/>
</dbReference>
<evidence type="ECO:0000259" key="5">
    <source>
        <dbReference type="PROSITE" id="PS50086"/>
    </source>
</evidence>
<dbReference type="GO" id="GO:0005096">
    <property type="term" value="F:GTPase activator activity"/>
    <property type="evidence" value="ECO:0007669"/>
    <property type="project" value="TreeGrafter"/>
</dbReference>
<evidence type="ECO:0000256" key="1">
    <source>
        <dbReference type="ARBA" id="ARBA00022443"/>
    </source>
</evidence>
<dbReference type="Proteomes" id="UP000827549">
    <property type="component" value="Chromosome 3"/>
</dbReference>
<dbReference type="Gene3D" id="1.10.8.270">
    <property type="entry name" value="putative rabgap domain of human tbc1 domain family member 14 like domains"/>
    <property type="match status" value="1"/>
</dbReference>
<dbReference type="GeneID" id="87807985"/>
<organism evidence="6 7">
    <name type="scientific">Vanrija pseudolonga</name>
    <dbReference type="NCBI Taxonomy" id="143232"/>
    <lineage>
        <taxon>Eukaryota</taxon>
        <taxon>Fungi</taxon>
        <taxon>Dikarya</taxon>
        <taxon>Basidiomycota</taxon>
        <taxon>Agaricomycotina</taxon>
        <taxon>Tremellomycetes</taxon>
        <taxon>Trichosporonales</taxon>
        <taxon>Trichosporonaceae</taxon>
        <taxon>Vanrija</taxon>
    </lineage>
</organism>
<evidence type="ECO:0000313" key="7">
    <source>
        <dbReference type="Proteomes" id="UP000827549"/>
    </source>
</evidence>
<dbReference type="EMBL" id="CP086716">
    <property type="protein sequence ID" value="WOO81227.1"/>
    <property type="molecule type" value="Genomic_DNA"/>
</dbReference>
<feature type="region of interest" description="Disordered" evidence="3">
    <location>
        <begin position="469"/>
        <end position="509"/>
    </location>
</feature>
<feature type="compositionally biased region" description="Basic and acidic residues" evidence="3">
    <location>
        <begin position="840"/>
        <end position="855"/>
    </location>
</feature>
<dbReference type="InterPro" id="IPR001452">
    <property type="entry name" value="SH3_domain"/>
</dbReference>
<feature type="region of interest" description="Disordered" evidence="3">
    <location>
        <begin position="122"/>
        <end position="203"/>
    </location>
</feature>
<feature type="region of interest" description="Disordered" evidence="3">
    <location>
        <begin position="311"/>
        <end position="332"/>
    </location>
</feature>
<dbReference type="PROSITE" id="PS50086">
    <property type="entry name" value="TBC_RABGAP"/>
    <property type="match status" value="1"/>
</dbReference>
<feature type="region of interest" description="Disordered" evidence="3">
    <location>
        <begin position="529"/>
        <end position="823"/>
    </location>
</feature>
<feature type="compositionally biased region" description="Polar residues" evidence="3">
    <location>
        <begin position="606"/>
        <end position="616"/>
    </location>
</feature>
<dbReference type="GO" id="GO:0031267">
    <property type="term" value="F:small GTPase binding"/>
    <property type="evidence" value="ECO:0007669"/>
    <property type="project" value="TreeGrafter"/>
</dbReference>
<dbReference type="InterPro" id="IPR035969">
    <property type="entry name" value="Rab-GAP_TBC_sf"/>
</dbReference>
<feature type="region of interest" description="Disordered" evidence="3">
    <location>
        <begin position="840"/>
        <end position="901"/>
    </location>
</feature>
<evidence type="ECO:0000259" key="4">
    <source>
        <dbReference type="PROSITE" id="PS50002"/>
    </source>
</evidence>
<feature type="compositionally biased region" description="Low complexity" evidence="3">
    <location>
        <begin position="680"/>
        <end position="697"/>
    </location>
</feature>
<sequence>MRRLENREINDLHAQAERGGLGQATALVDCVAEGPDQLMFMEGDTLVVLRDLGDELLAFCEGEVGWVKRENISFDNLASTSSAPSSPKSSTCLATPSDLSATSGLVPQSLLLEDHDFAHGTTLPLVPKAKPPTAGDASESPKLDSSTDHPIPPPAPLLDQAAAPTLPTPNASSQEQAPPSSDAQNSSDHHSRTASDASSATGSSVSYIGPLVIGGLGPRLQHAQDDSDNIDDDPSTHTFGRFTGLGAFSAQSPFRTGANAPVQTVAGRIGVSTISPAQRQSMTVEQSRLSQLRFSDLHVDGSVLQGVLQEDEEAEEQLQDPLPGRARSKPEALNLRMGLPATIAEDAETPRATESPKPPPPQALLPTDLPAVSAVEDAGTLTTPTSATKDFLSLPAFPEPHLTPRPLQAEPQRAQVDPSVTGLPVSDSPKSATAFSFRLAYDDPDTDSESATNIAPPLIKATSPLAADPGASLLTPLQIPDQPLHPGLTPSPSIVDSSSSLQTGSPDSRVDAATQQFYGLGYAPHVASGPVASSPISEASDRSLDASRSPQRNGEAGARRRGMIVGGPGAQRPPFGGPLPQPSFGPSLQHQPHTAFNGIAPGDMIPTQSRWSPSTETPRRGTVPNSKGLPPSHPAQRFATTGEVFPTASSSNGHGSPTSNPPKPYGGQYLPTRQASLTMSSNSHSSHQSHSGGSHLSAAQQYANSQLSAAQQFAKMARNASNSKSPSPPPGVPSRSPLSAGSTDSHEATAPFAGAPRARSRSFSSTISKAVQRHGSGGGSSGQTVRKASMPVPSLTGQLDPRQPLNRSNYQTNAPPPHFQAMPPSAYLQQQAPWQNDLNRHAADKSHHAAKESQSDHGSVQSVHHVPLGKHGEPVMPHFARGHSHSSSTASSPPRQGRAPLHPPVSYRDFADPTVSADGIEFEIIQPRKPSNGPPAIRLSLESAGLGILSGSERESLDSGNHAQSMETDEWGFLKRSTPTPAIFQSRVPPAEVRAAEQKWLDIITKPLHHGQQAPKKVRRMVIEQGIPASLRGKVWGWLMSNGQSGRVNFLFQTLLTDETTAFDEQISKDVSQVYKDHSAFVGPKSTGQQDLRTLLRAFMNFAPDGYRTEIAQIGGALLIHAVVEDAFWLLAGLFNGVLKTYYVKDRGAFSVDLHVFAGILQGSEPKIAKLFRDLGIAPHHYLEQWWTALFIRSLPWPTVLRFLDAVISEGPRYILIGSLSVLTLSRERLLALPKTPQVVLGYLRNLPQDSLLLPDTFMRACEEVKLRDDDLKKLRASVKEQLMLSGGGHGGV</sequence>
<evidence type="ECO:0000313" key="6">
    <source>
        <dbReference type="EMBL" id="WOO81227.1"/>
    </source>
</evidence>
<evidence type="ECO:0000256" key="2">
    <source>
        <dbReference type="PROSITE-ProRule" id="PRU00192"/>
    </source>
</evidence>
<feature type="domain" description="SH3" evidence="4">
    <location>
        <begin position="19"/>
        <end position="77"/>
    </location>
</feature>
<feature type="region of interest" description="Disordered" evidence="3">
    <location>
        <begin position="347"/>
        <end position="367"/>
    </location>
</feature>
<feature type="compositionally biased region" description="Low complexity" evidence="3">
    <location>
        <begin position="491"/>
        <end position="500"/>
    </location>
</feature>
<dbReference type="PROSITE" id="PS50002">
    <property type="entry name" value="SH3"/>
    <property type="match status" value="1"/>
</dbReference>
<dbReference type="Gene3D" id="1.10.472.80">
    <property type="entry name" value="Ypt/Rab-GAP domain of gyp1p, domain 3"/>
    <property type="match status" value="1"/>
</dbReference>
<feature type="compositionally biased region" description="Polar residues" evidence="3">
    <location>
        <begin position="698"/>
        <end position="711"/>
    </location>
</feature>
<feature type="compositionally biased region" description="Low complexity" evidence="3">
    <location>
        <begin position="157"/>
        <end position="169"/>
    </location>
</feature>
<dbReference type="PANTHER" id="PTHR47219:SF9">
    <property type="entry name" value="GTPASE ACTIVATING PROTEIN AND CENTROSOME-ASSOCIATED, ISOFORM B"/>
    <property type="match status" value="1"/>
</dbReference>
<dbReference type="InterPro" id="IPR050302">
    <property type="entry name" value="Rab_GAP_TBC_domain"/>
</dbReference>
<dbReference type="InterPro" id="IPR036028">
    <property type="entry name" value="SH3-like_dom_sf"/>
</dbReference>
<dbReference type="Pfam" id="PF00566">
    <property type="entry name" value="RabGAP-TBC"/>
    <property type="match status" value="1"/>
</dbReference>
<feature type="compositionally biased region" description="Polar residues" evidence="3">
    <location>
        <begin position="170"/>
        <end position="185"/>
    </location>
</feature>
<feature type="compositionally biased region" description="Polar residues" evidence="3">
    <location>
        <begin position="584"/>
        <end position="594"/>
    </location>
</feature>
<gene>
    <name evidence="6" type="primary">TBC1D10C</name>
    <name evidence="6" type="ORF">LOC62_03G004750</name>
</gene>
<dbReference type="SMART" id="SM00164">
    <property type="entry name" value="TBC"/>
    <property type="match status" value="1"/>
</dbReference>